<organism evidence="1 2">
    <name type="scientific">Pseudoalteromonas agarivorans DSM 14585</name>
    <dbReference type="NCBI Taxonomy" id="1312369"/>
    <lineage>
        <taxon>Bacteria</taxon>
        <taxon>Pseudomonadati</taxon>
        <taxon>Pseudomonadota</taxon>
        <taxon>Gammaproteobacteria</taxon>
        <taxon>Alteromonadales</taxon>
        <taxon>Pseudoalteromonadaceae</taxon>
        <taxon>Pseudoalteromonas</taxon>
    </lineage>
</organism>
<dbReference type="Proteomes" id="UP000217277">
    <property type="component" value="Chromosome I"/>
</dbReference>
<accession>A0ACA8DWJ2</accession>
<evidence type="ECO:0000313" key="1">
    <source>
        <dbReference type="EMBL" id="ATC82243.1"/>
    </source>
</evidence>
<reference evidence="1" key="1">
    <citation type="submission" date="2015-03" db="EMBL/GenBank/DDBJ databases">
        <authorList>
            <person name="Xie B.-B."/>
            <person name="Rong J.-C."/>
            <person name="Qin Q.-L."/>
            <person name="Zhang Y.-Z."/>
        </authorList>
    </citation>
    <scope>NUCLEOTIDE SEQUENCE</scope>
    <source>
        <strain evidence="1">DSM 14585</strain>
    </source>
</reference>
<protein>
    <submittedName>
        <fullName evidence="1">Uncharacterized protein</fullName>
    </submittedName>
</protein>
<proteinExistence type="predicted"/>
<keyword evidence="2" id="KW-1185">Reference proteome</keyword>
<name>A0ACA8DWJ2_9GAMM</name>
<dbReference type="EMBL" id="CP011011">
    <property type="protein sequence ID" value="ATC82243.1"/>
    <property type="molecule type" value="Genomic_DNA"/>
</dbReference>
<gene>
    <name evidence="1" type="ORF">PAGA_a1895</name>
</gene>
<sequence length="146" mass="16347">MQLKYLSIPLLASVLTGCGTQDVVITKAISFEPSKFMRENAKTQPFLVVEIEGDGKAGTCKIDFPIGMLKSKRAIKGTGSELRMRCIYDDVKGYGTGYTHEYKHAELHHLGDNKATLSLNVVLYTRKEDLSIEVKTLKPLEFEYTL</sequence>
<evidence type="ECO:0000313" key="2">
    <source>
        <dbReference type="Proteomes" id="UP000217277"/>
    </source>
</evidence>